<dbReference type="EMBL" id="JAFKCT010000005">
    <property type="protein sequence ID" value="MBN7811982.1"/>
    <property type="molecule type" value="Genomic_DNA"/>
</dbReference>
<dbReference type="RefSeq" id="WP_206578758.1">
    <property type="nucleotide sequence ID" value="NZ_JAFKCT010000005.1"/>
</dbReference>
<sequence>MSAILDNPIWNALTTGSKIHAEGNDCVRYMQRDKGQFVGFRTYSADEWEDLGGWFAQGGPIILFTPGEVAIPPAWTLRFQRPIWQMVFEGKVAPEASGPARALPLTEAHVTEMIALTQLTNPGPFFTKTIELGRYEGIFEDGRLAAMTGQRLNPSPFVEVSAVCTHPDFLGRGYGAELVRNQIQYILEEGKTPFLHVYPDNYGAIRLYERLGFKLRREMRVYFLEKA</sequence>
<reference evidence="2 3" key="1">
    <citation type="submission" date="2021-03" db="EMBL/GenBank/DDBJ databases">
        <title>novel species isolated from a fishpond in China.</title>
        <authorList>
            <person name="Lu H."/>
            <person name="Cai Z."/>
        </authorList>
    </citation>
    <scope>NUCLEOTIDE SEQUENCE [LARGE SCALE GENOMIC DNA]</scope>
    <source>
        <strain evidence="2 3">H41</strain>
    </source>
</reference>
<dbReference type="InterPro" id="IPR000182">
    <property type="entry name" value="GNAT_dom"/>
</dbReference>
<dbReference type="SUPFAM" id="SSF55729">
    <property type="entry name" value="Acyl-CoA N-acyltransferases (Nat)"/>
    <property type="match status" value="1"/>
</dbReference>
<dbReference type="InterPro" id="IPR016181">
    <property type="entry name" value="Acyl_CoA_acyltransferase"/>
</dbReference>
<name>A0ABS3C4V6_9BACT</name>
<comment type="caution">
    <text evidence="2">The sequence shown here is derived from an EMBL/GenBank/DDBJ whole genome shotgun (WGS) entry which is preliminary data.</text>
</comment>
<proteinExistence type="predicted"/>
<accession>A0ABS3C4V6</accession>
<protein>
    <submittedName>
        <fullName evidence="2">GNAT family N-acetyltransferase</fullName>
    </submittedName>
</protein>
<dbReference type="CDD" id="cd04301">
    <property type="entry name" value="NAT_SF"/>
    <property type="match status" value="1"/>
</dbReference>
<dbReference type="Gene3D" id="3.40.630.30">
    <property type="match status" value="1"/>
</dbReference>
<dbReference type="Pfam" id="PF08445">
    <property type="entry name" value="FR47"/>
    <property type="match status" value="1"/>
</dbReference>
<feature type="domain" description="N-acetyltransferase" evidence="1">
    <location>
        <begin position="100"/>
        <end position="227"/>
    </location>
</feature>
<organism evidence="2 3">
    <name type="scientific">Algoriphagus oliviformis</name>
    <dbReference type="NCBI Taxonomy" id="2811231"/>
    <lineage>
        <taxon>Bacteria</taxon>
        <taxon>Pseudomonadati</taxon>
        <taxon>Bacteroidota</taxon>
        <taxon>Cytophagia</taxon>
        <taxon>Cytophagales</taxon>
        <taxon>Cyclobacteriaceae</taxon>
        <taxon>Algoriphagus</taxon>
    </lineage>
</organism>
<evidence type="ECO:0000259" key="1">
    <source>
        <dbReference type="PROSITE" id="PS51186"/>
    </source>
</evidence>
<dbReference type="PROSITE" id="PS51186">
    <property type="entry name" value="GNAT"/>
    <property type="match status" value="1"/>
</dbReference>
<evidence type="ECO:0000313" key="3">
    <source>
        <dbReference type="Proteomes" id="UP000664317"/>
    </source>
</evidence>
<keyword evidence="3" id="KW-1185">Reference proteome</keyword>
<dbReference type="InterPro" id="IPR013653">
    <property type="entry name" value="GCN5-like_dom"/>
</dbReference>
<evidence type="ECO:0000313" key="2">
    <source>
        <dbReference type="EMBL" id="MBN7811982.1"/>
    </source>
</evidence>
<dbReference type="Proteomes" id="UP000664317">
    <property type="component" value="Unassembled WGS sequence"/>
</dbReference>
<gene>
    <name evidence="2" type="ORF">J0A68_13600</name>
</gene>